<proteinExistence type="inferred from homology"/>
<keyword evidence="4" id="KW-0175">Coiled coil</keyword>
<evidence type="ECO:0000256" key="1">
    <source>
        <dbReference type="ARBA" id="ARBA00007209"/>
    </source>
</evidence>
<evidence type="ECO:0000256" key="2">
    <source>
        <dbReference type="ARBA" id="ARBA00022490"/>
    </source>
</evidence>
<evidence type="ECO:0000313" key="7">
    <source>
        <dbReference type="Proteomes" id="UP000823561"/>
    </source>
</evidence>
<dbReference type="GO" id="GO:0060294">
    <property type="term" value="P:cilium movement involved in cell motility"/>
    <property type="evidence" value="ECO:0007669"/>
    <property type="project" value="UniProtKB-UniRule"/>
</dbReference>
<evidence type="ECO:0000256" key="4">
    <source>
        <dbReference type="SAM" id="Coils"/>
    </source>
</evidence>
<dbReference type="AlphaFoldDB" id="A0AAV6FPK7"/>
<gene>
    <name evidence="6" type="ORF">AALO_G00253690</name>
</gene>
<dbReference type="GO" id="GO:0005634">
    <property type="term" value="C:nucleus"/>
    <property type="evidence" value="ECO:0007669"/>
    <property type="project" value="TreeGrafter"/>
</dbReference>
<keyword evidence="3" id="KW-0969">Cilium</keyword>
<comment type="caution">
    <text evidence="6">The sequence shown here is derived from an EMBL/GenBank/DDBJ whole genome shotgun (WGS) entry which is preliminary data.</text>
</comment>
<feature type="region of interest" description="Disordered" evidence="5">
    <location>
        <begin position="401"/>
        <end position="425"/>
    </location>
</feature>
<dbReference type="Proteomes" id="UP000823561">
    <property type="component" value="Chromosome 20"/>
</dbReference>
<dbReference type="InterPro" id="IPR048256">
    <property type="entry name" value="Tektin-like"/>
</dbReference>
<organism evidence="6 7">
    <name type="scientific">Alosa alosa</name>
    <name type="common">allis shad</name>
    <dbReference type="NCBI Taxonomy" id="278164"/>
    <lineage>
        <taxon>Eukaryota</taxon>
        <taxon>Metazoa</taxon>
        <taxon>Chordata</taxon>
        <taxon>Craniata</taxon>
        <taxon>Vertebrata</taxon>
        <taxon>Euteleostomi</taxon>
        <taxon>Actinopterygii</taxon>
        <taxon>Neopterygii</taxon>
        <taxon>Teleostei</taxon>
        <taxon>Clupei</taxon>
        <taxon>Clupeiformes</taxon>
        <taxon>Clupeoidei</taxon>
        <taxon>Clupeidae</taxon>
        <taxon>Alosa</taxon>
    </lineage>
</organism>
<keyword evidence="7" id="KW-1185">Reference proteome</keyword>
<sequence>MATLSAKPGLRHNVSDWEARNKQLSQTAEYQRQVSHDVRQEGLVLRNETTTKTKWDESDSSRRLADRIQDINHWKSKLEHCAQDVDKEMDALTQSKEETELALAATALPLEVTVECLTLWEGRRGGELVSDPVEAELKKDVELIDNCQRTLQQRIDQSFEQLCLLQEAWHEVNSDLQNKRDALDVDMSCLSLTVTSPQISLKPKPLRIPSSTSTPQQWEKFSIYNIAKAKEEMQASLALRENMSVTRAQVQNDMGAQEMALEFALRKRKHHLLQSRDELKWQLRTTQDEIQDLEKDIRGLETDLHAKQSFLKLTHTRLENRFKRPGVDLCWDEVQFGLVEELKQLEVTIQTLHQKLGQARHSLQALQQHEACMQEDLSRKDEAVALMQRCQEVRKRIAAAKPDHRSSGTVVPLTNSSGRHAVTKA</sequence>
<keyword evidence="3" id="KW-0966">Cell projection</keyword>
<feature type="coiled-coil region" evidence="4">
    <location>
        <begin position="276"/>
        <end position="303"/>
    </location>
</feature>
<accession>A0AAV6FPK7</accession>
<comment type="similarity">
    <text evidence="1 3">Belongs to the tektin family.</text>
</comment>
<keyword evidence="3" id="KW-0282">Flagellum</keyword>
<protein>
    <recommendedName>
        <fullName evidence="3">Tektin</fullName>
    </recommendedName>
</protein>
<dbReference type="EMBL" id="JADWDJ010000020">
    <property type="protein sequence ID" value="KAG5264429.1"/>
    <property type="molecule type" value="Genomic_DNA"/>
</dbReference>
<keyword evidence="2" id="KW-0963">Cytoplasm</keyword>
<feature type="compositionally biased region" description="Polar residues" evidence="5">
    <location>
        <begin position="407"/>
        <end position="418"/>
    </location>
</feature>
<dbReference type="Pfam" id="PF03148">
    <property type="entry name" value="Tektin"/>
    <property type="match status" value="1"/>
</dbReference>
<comment type="subcellular location">
    <subcellularLocation>
        <location evidence="3">Cytoplasm</location>
        <location evidence="3">Cytoskeleton</location>
        <location evidence="3">Cilium axoneme</location>
    </subcellularLocation>
</comment>
<evidence type="ECO:0000313" key="6">
    <source>
        <dbReference type="EMBL" id="KAG5264429.1"/>
    </source>
</evidence>
<dbReference type="InterPro" id="IPR000435">
    <property type="entry name" value="Tektins"/>
</dbReference>
<evidence type="ECO:0000256" key="3">
    <source>
        <dbReference type="RuleBase" id="RU367040"/>
    </source>
</evidence>
<dbReference type="PANTHER" id="PTHR19960:SF7">
    <property type="entry name" value="TEKTIN"/>
    <property type="match status" value="1"/>
</dbReference>
<name>A0AAV6FPK7_9TELE</name>
<dbReference type="GO" id="GO:0060271">
    <property type="term" value="P:cilium assembly"/>
    <property type="evidence" value="ECO:0007669"/>
    <property type="project" value="UniProtKB-UniRule"/>
</dbReference>
<dbReference type="PANTHER" id="PTHR19960">
    <property type="entry name" value="TEKTIN"/>
    <property type="match status" value="1"/>
</dbReference>
<dbReference type="GO" id="GO:0005930">
    <property type="term" value="C:axoneme"/>
    <property type="evidence" value="ECO:0007669"/>
    <property type="project" value="UniProtKB-SubCell"/>
</dbReference>
<evidence type="ECO:0000256" key="5">
    <source>
        <dbReference type="SAM" id="MobiDB-lite"/>
    </source>
</evidence>
<dbReference type="GO" id="GO:0015630">
    <property type="term" value="C:microtubule cytoskeleton"/>
    <property type="evidence" value="ECO:0007669"/>
    <property type="project" value="UniProtKB-UniRule"/>
</dbReference>
<dbReference type="PRINTS" id="PR00511">
    <property type="entry name" value="TEKTIN"/>
</dbReference>
<reference evidence="6" key="1">
    <citation type="submission" date="2020-10" db="EMBL/GenBank/DDBJ databases">
        <title>Chromosome-scale genome assembly of the Allis shad, Alosa alosa.</title>
        <authorList>
            <person name="Margot Z."/>
            <person name="Christophe K."/>
            <person name="Cabau C."/>
            <person name="Louis A."/>
            <person name="Berthelot C."/>
            <person name="Parey E."/>
            <person name="Roest Crollius H."/>
            <person name="Montfort J."/>
            <person name="Robinson-Rechavi M."/>
            <person name="Bucao C."/>
            <person name="Bouchez O."/>
            <person name="Gislard M."/>
            <person name="Lluch J."/>
            <person name="Milhes M."/>
            <person name="Lampietro C."/>
            <person name="Lopez Roques C."/>
            <person name="Donnadieu C."/>
            <person name="Braasch I."/>
            <person name="Desvignes T."/>
            <person name="Postlethwait J."/>
            <person name="Bobe J."/>
            <person name="Guiguen Y."/>
        </authorList>
    </citation>
    <scope>NUCLEOTIDE SEQUENCE</scope>
    <source>
        <strain evidence="6">M-15738</strain>
        <tissue evidence="6">Blood</tissue>
    </source>
</reference>